<dbReference type="AlphaFoldDB" id="A0A224YSW5"/>
<evidence type="ECO:0008006" key="3">
    <source>
        <dbReference type="Google" id="ProtNLM"/>
    </source>
</evidence>
<reference evidence="2" key="1">
    <citation type="journal article" date="2017" name="Parasit. Vectors">
        <title>Sialotranscriptomics of Rhipicephalus zambeziensis reveals intricate expression profiles of secretory proteins and suggests tight temporal transcriptional regulation during blood-feeding.</title>
        <authorList>
            <person name="de Castro M.H."/>
            <person name="de Klerk D."/>
            <person name="Pienaar R."/>
            <person name="Rees D.J.G."/>
            <person name="Mans B.J."/>
        </authorList>
    </citation>
    <scope>NUCLEOTIDE SEQUENCE</scope>
    <source>
        <tissue evidence="2">Salivary glands</tissue>
    </source>
</reference>
<evidence type="ECO:0000256" key="1">
    <source>
        <dbReference type="SAM" id="SignalP"/>
    </source>
</evidence>
<organism evidence="2">
    <name type="scientific">Rhipicephalus zambeziensis</name>
    <dbReference type="NCBI Taxonomy" id="60191"/>
    <lineage>
        <taxon>Eukaryota</taxon>
        <taxon>Metazoa</taxon>
        <taxon>Ecdysozoa</taxon>
        <taxon>Arthropoda</taxon>
        <taxon>Chelicerata</taxon>
        <taxon>Arachnida</taxon>
        <taxon>Acari</taxon>
        <taxon>Parasitiformes</taxon>
        <taxon>Ixodida</taxon>
        <taxon>Ixodoidea</taxon>
        <taxon>Ixodidae</taxon>
        <taxon>Rhipicephalinae</taxon>
        <taxon>Rhipicephalus</taxon>
        <taxon>Rhipicephalus</taxon>
    </lineage>
</organism>
<sequence length="118" mass="13160">MKAARHFSFLSIALIYLLLVTLDDSVNVCASNCEYEGKLVVKHMVELQNASIQAARMRMGKKSGPIHFAEVCPGYCDKDKLGKLCSPNCYCRVLDAIQPPLYLCFELGNPLPMGFKEK</sequence>
<evidence type="ECO:0000313" key="2">
    <source>
        <dbReference type="EMBL" id="MAA20025.1"/>
    </source>
</evidence>
<keyword evidence="1" id="KW-0732">Signal</keyword>
<name>A0A224YSW5_9ACAR</name>
<protein>
    <recommendedName>
        <fullName evidence="3">Evasin</fullName>
    </recommendedName>
</protein>
<proteinExistence type="predicted"/>
<accession>A0A224YSW5</accession>
<feature type="signal peptide" evidence="1">
    <location>
        <begin position="1"/>
        <end position="25"/>
    </location>
</feature>
<feature type="chain" id="PRO_5012872383" description="Evasin" evidence="1">
    <location>
        <begin position="26"/>
        <end position="118"/>
    </location>
</feature>
<dbReference type="EMBL" id="GFPF01008879">
    <property type="protein sequence ID" value="MAA20025.1"/>
    <property type="molecule type" value="Transcribed_RNA"/>
</dbReference>